<gene>
    <name evidence="7" type="ORF">JI739_10560</name>
</gene>
<keyword evidence="8" id="KW-1185">Reference proteome</keyword>
<proteinExistence type="inferred from homology"/>
<keyword evidence="1 4" id="KW-0328">Glycosyltransferase</keyword>
<dbReference type="InterPro" id="IPR017872">
    <property type="entry name" value="Pyrmidine_PPase_CS"/>
</dbReference>
<dbReference type="AlphaFoldDB" id="A0A937D7C3"/>
<evidence type="ECO:0000259" key="6">
    <source>
        <dbReference type="SMART" id="SM00941"/>
    </source>
</evidence>
<dbReference type="InterPro" id="IPR036320">
    <property type="entry name" value="Glycosyl_Trfase_fam3_N_dom_sf"/>
</dbReference>
<dbReference type="Pfam" id="PF07831">
    <property type="entry name" value="PYNP_C"/>
    <property type="match status" value="1"/>
</dbReference>
<dbReference type="NCBIfam" id="TIGR02645">
    <property type="entry name" value="ARCH_P_rylase"/>
    <property type="match status" value="1"/>
</dbReference>
<protein>
    <recommendedName>
        <fullName evidence="4">Putative thymidine phosphorylase</fullName>
        <ecNumber evidence="4">2.4.2.4</ecNumber>
    </recommendedName>
    <alternativeName>
        <fullName evidence="4">TdRPase</fullName>
    </alternativeName>
</protein>
<dbReference type="PANTHER" id="PTHR10515">
    <property type="entry name" value="THYMIDINE PHOSPHORYLASE"/>
    <property type="match status" value="1"/>
</dbReference>
<evidence type="ECO:0000256" key="1">
    <source>
        <dbReference type="ARBA" id="ARBA00022676"/>
    </source>
</evidence>
<evidence type="ECO:0000256" key="2">
    <source>
        <dbReference type="ARBA" id="ARBA00022679"/>
    </source>
</evidence>
<comment type="catalytic activity">
    <reaction evidence="3 4">
        <text>thymidine + phosphate = 2-deoxy-alpha-D-ribose 1-phosphate + thymine</text>
        <dbReference type="Rhea" id="RHEA:16037"/>
        <dbReference type="ChEBI" id="CHEBI:17748"/>
        <dbReference type="ChEBI" id="CHEBI:17821"/>
        <dbReference type="ChEBI" id="CHEBI:43474"/>
        <dbReference type="ChEBI" id="CHEBI:57259"/>
        <dbReference type="EC" id="2.4.2.4"/>
    </reaction>
</comment>
<dbReference type="GO" id="GO:0006213">
    <property type="term" value="P:pyrimidine nucleoside metabolic process"/>
    <property type="evidence" value="ECO:0007669"/>
    <property type="project" value="InterPro"/>
</dbReference>
<dbReference type="GO" id="GO:0009032">
    <property type="term" value="F:thymidine phosphorylase activity"/>
    <property type="evidence" value="ECO:0007669"/>
    <property type="project" value="UniProtKB-UniRule"/>
</dbReference>
<reference evidence="7" key="1">
    <citation type="submission" date="2021-01" db="EMBL/GenBank/DDBJ databases">
        <title>Ramlibacter sp. strain AW1 16S ribosomal RNA gene Genome sequencing and assembly.</title>
        <authorList>
            <person name="Kang M."/>
        </authorList>
    </citation>
    <scope>NUCLEOTIDE SEQUENCE</scope>
    <source>
        <strain evidence="7">AW1</strain>
    </source>
</reference>
<dbReference type="InterPro" id="IPR035902">
    <property type="entry name" value="Nuc_phospho_transferase"/>
</dbReference>
<evidence type="ECO:0000256" key="5">
    <source>
        <dbReference type="SAM" id="MobiDB-lite"/>
    </source>
</evidence>
<feature type="domain" description="Pyrimidine nucleoside phosphorylase C-terminal" evidence="6">
    <location>
        <begin position="455"/>
        <end position="522"/>
    </location>
</feature>
<dbReference type="InterPro" id="IPR013102">
    <property type="entry name" value="PYNP_C"/>
</dbReference>
<evidence type="ECO:0000256" key="3">
    <source>
        <dbReference type="ARBA" id="ARBA00048550"/>
    </source>
</evidence>
<dbReference type="InterPro" id="IPR036566">
    <property type="entry name" value="PYNP-like_C_sf"/>
</dbReference>
<keyword evidence="2 4" id="KW-0808">Transferase</keyword>
<dbReference type="SUPFAM" id="SSF54680">
    <property type="entry name" value="Pyrimidine nucleoside phosphorylase C-terminal domain"/>
    <property type="match status" value="1"/>
</dbReference>
<dbReference type="GO" id="GO:0004645">
    <property type="term" value="F:1,4-alpha-oligoglucan phosphorylase activity"/>
    <property type="evidence" value="ECO:0007669"/>
    <property type="project" value="InterPro"/>
</dbReference>
<evidence type="ECO:0000256" key="4">
    <source>
        <dbReference type="HAMAP-Rule" id="MF_00703"/>
    </source>
</evidence>
<comment type="similarity">
    <text evidence="4">Belongs to the thymidine/pyrimidine-nucleoside phosphorylase family. Type 2 subfamily.</text>
</comment>
<name>A0A937D7C3_9BURK</name>
<evidence type="ECO:0000313" key="7">
    <source>
        <dbReference type="EMBL" id="MBL0420786.1"/>
    </source>
</evidence>
<dbReference type="EC" id="2.4.2.4" evidence="4"/>
<dbReference type="GO" id="GO:0006206">
    <property type="term" value="P:pyrimidine nucleobase metabolic process"/>
    <property type="evidence" value="ECO:0007669"/>
    <property type="project" value="InterPro"/>
</dbReference>
<dbReference type="Gene3D" id="3.90.1170.30">
    <property type="entry name" value="Pyrimidine nucleoside phosphorylase-like, C-terminal domain"/>
    <property type="match status" value="1"/>
</dbReference>
<dbReference type="PROSITE" id="PS00647">
    <property type="entry name" value="THYMID_PHOSPHORYLASE"/>
    <property type="match status" value="1"/>
</dbReference>
<comment type="caution">
    <text evidence="7">The sequence shown here is derived from an EMBL/GenBank/DDBJ whole genome shotgun (WGS) entry which is preliminary data.</text>
</comment>
<dbReference type="PANTHER" id="PTHR10515:SF0">
    <property type="entry name" value="THYMIDINE PHOSPHORYLASE"/>
    <property type="match status" value="1"/>
</dbReference>
<dbReference type="Pfam" id="PF00591">
    <property type="entry name" value="Glycos_transf_3"/>
    <property type="match status" value="1"/>
</dbReference>
<organism evidence="7 8">
    <name type="scientific">Ramlibacter aurantiacus</name>
    <dbReference type="NCBI Taxonomy" id="2801330"/>
    <lineage>
        <taxon>Bacteria</taxon>
        <taxon>Pseudomonadati</taxon>
        <taxon>Pseudomonadota</taxon>
        <taxon>Betaproteobacteria</taxon>
        <taxon>Burkholderiales</taxon>
        <taxon>Comamonadaceae</taxon>
        <taxon>Ramlibacter</taxon>
    </lineage>
</organism>
<dbReference type="InterPro" id="IPR000312">
    <property type="entry name" value="Glycosyl_Trfase_fam3"/>
</dbReference>
<dbReference type="RefSeq" id="WP_201683863.1">
    <property type="nucleotide sequence ID" value="NZ_JAEQNA010000003.1"/>
</dbReference>
<accession>A0A937D7C3</accession>
<dbReference type="GO" id="GO:0005829">
    <property type="term" value="C:cytosol"/>
    <property type="evidence" value="ECO:0007669"/>
    <property type="project" value="TreeGrafter"/>
</dbReference>
<dbReference type="EMBL" id="JAEQNA010000003">
    <property type="protein sequence ID" value="MBL0420786.1"/>
    <property type="molecule type" value="Genomic_DNA"/>
</dbReference>
<dbReference type="SUPFAM" id="SSF47648">
    <property type="entry name" value="Nucleoside phosphorylase/phosphoribosyltransferase N-terminal domain"/>
    <property type="match status" value="1"/>
</dbReference>
<dbReference type="InterPro" id="IPR013466">
    <property type="entry name" value="Thymidine/AMP_Pase"/>
</dbReference>
<dbReference type="SUPFAM" id="SSF52418">
    <property type="entry name" value="Nucleoside phosphorylase/phosphoribosyltransferase catalytic domain"/>
    <property type="match status" value="1"/>
</dbReference>
<dbReference type="Gene3D" id="1.20.970.50">
    <property type="match status" value="1"/>
</dbReference>
<dbReference type="InterPro" id="IPR028579">
    <property type="entry name" value="Thym_Pase_Put"/>
</dbReference>
<dbReference type="Gene3D" id="3.40.1030.10">
    <property type="entry name" value="Nucleoside phosphorylase/phosphoribosyltransferase catalytic domain"/>
    <property type="match status" value="1"/>
</dbReference>
<sequence length="528" mass="55016">MTVHAHSSAAAQETRAALISGSEDPNPTGAARLIARRAGIDTYQAAIVYMRADCEVCRAEGFGSQARVEIGAGGRSLIATVHHVLADWLQPGEAGLSESAWRSMGLRDGDPLDVRHPPVLESERHIRSKVYGVPLDHDKLLVIMRDVAANRLSDLHLATFVSACAGDRLNRSETIALTRAMIDVGHRLAWSRGPVVDKHCVGGLPGNRTSPLVVSIVTACGAVMPKTSSRAITSPAGTADTMETLAPVDLDLATLRRVVEREGGCLVWGGAVQLSPADDVLIRVERPLDLDSTGQMVASVLSKKASAGSQRVLIDIPVGPTAKVRSAAAADVLAGALTEVGSAVGLQVHTVQTDGSQPVGRGIGPALEAWDLLAVLRCEVQAPRDLRDRALLLAAGVLEMADLCPAGAGLDMARRTLDSGRAWAKFQAICAAQGGLRQPPVAAFVEPWLAPAAGTVLAIDNRRIAMAAKLAGAPAAPAAGVAMAVRLGDPVQRGQPLFSLHAQSRGELAYAQAYVASQAGLITVGEVS</sequence>
<evidence type="ECO:0000313" key="8">
    <source>
        <dbReference type="Proteomes" id="UP000613011"/>
    </source>
</evidence>
<dbReference type="HAMAP" id="MF_00703">
    <property type="entry name" value="Thymid_phosp_2"/>
    <property type="match status" value="1"/>
</dbReference>
<feature type="region of interest" description="Disordered" evidence="5">
    <location>
        <begin position="1"/>
        <end position="25"/>
    </location>
</feature>
<dbReference type="SMART" id="SM00941">
    <property type="entry name" value="PYNP_C"/>
    <property type="match status" value="1"/>
</dbReference>
<dbReference type="Proteomes" id="UP000613011">
    <property type="component" value="Unassembled WGS sequence"/>
</dbReference>
<dbReference type="NCBIfam" id="NF003338">
    <property type="entry name" value="PRK04350.1"/>
    <property type="match status" value="1"/>
</dbReference>
<dbReference type="InterPro" id="IPR000053">
    <property type="entry name" value="Thymidine/pyrmidine_PPase"/>
</dbReference>